<accession>A0A6B0T685</accession>
<gene>
    <name evidence="3" type="ORF">GRX03_03810</name>
</gene>
<feature type="domain" description="Luciferase-like" evidence="2">
    <location>
        <begin position="14"/>
        <end position="293"/>
    </location>
</feature>
<dbReference type="OrthoDB" id="167712at2157"/>
<keyword evidence="4" id="KW-1185">Reference proteome</keyword>
<evidence type="ECO:0000256" key="1">
    <source>
        <dbReference type="ARBA" id="ARBA00023002"/>
    </source>
</evidence>
<dbReference type="AlphaFoldDB" id="A0A6B0T685"/>
<evidence type="ECO:0000259" key="2">
    <source>
        <dbReference type="Pfam" id="PF00296"/>
    </source>
</evidence>
<dbReference type="InterPro" id="IPR036661">
    <property type="entry name" value="Luciferase-like_sf"/>
</dbReference>
<dbReference type="RefSeq" id="WP_159762832.1">
    <property type="nucleotide sequence ID" value="NZ_WUUT01000001.1"/>
</dbReference>
<dbReference type="Proteomes" id="UP000466535">
    <property type="component" value="Unassembled WGS sequence"/>
</dbReference>
<dbReference type="Gene3D" id="3.20.20.30">
    <property type="entry name" value="Luciferase-like domain"/>
    <property type="match status" value="1"/>
</dbReference>
<dbReference type="CDD" id="cd01097">
    <property type="entry name" value="Tetrahydromethanopterin_reductase"/>
    <property type="match status" value="1"/>
</dbReference>
<dbReference type="SUPFAM" id="SSF51679">
    <property type="entry name" value="Bacterial luciferase-like"/>
    <property type="match status" value="1"/>
</dbReference>
<dbReference type="PANTHER" id="PTHR43244">
    <property type="match status" value="1"/>
</dbReference>
<reference evidence="3 4" key="1">
    <citation type="submission" date="2019-12" db="EMBL/GenBank/DDBJ databases">
        <title>Isolation and characterization of three novel carbon monoxide-oxidizing members of Halobacteria from salione crusts and soils.</title>
        <authorList>
            <person name="Myers M.R."/>
            <person name="King G.M."/>
        </authorList>
    </citation>
    <scope>NUCLEOTIDE SEQUENCE [LARGE SCALE GENOMIC DNA]</scope>
    <source>
        <strain evidence="3 4">WSH3</strain>
    </source>
</reference>
<evidence type="ECO:0000313" key="3">
    <source>
        <dbReference type="EMBL" id="MXR50731.1"/>
    </source>
</evidence>
<protein>
    <submittedName>
        <fullName evidence="3">LLM class flavin-dependent oxidoreductase</fullName>
    </submittedName>
</protein>
<dbReference type="PANTHER" id="PTHR43244:SF1">
    <property type="entry name" value="5,10-METHYLENETETRAHYDROMETHANOPTERIN REDUCTASE"/>
    <property type="match status" value="1"/>
</dbReference>
<dbReference type="InterPro" id="IPR050564">
    <property type="entry name" value="F420-G6PD/mer"/>
</dbReference>
<dbReference type="EMBL" id="WUUT01000001">
    <property type="protein sequence ID" value="MXR50731.1"/>
    <property type="molecule type" value="Genomic_DNA"/>
</dbReference>
<proteinExistence type="predicted"/>
<name>A0A6B0T685_9EURY</name>
<dbReference type="GO" id="GO:0016705">
    <property type="term" value="F:oxidoreductase activity, acting on paired donors, with incorporation or reduction of molecular oxygen"/>
    <property type="evidence" value="ECO:0007669"/>
    <property type="project" value="InterPro"/>
</dbReference>
<dbReference type="Pfam" id="PF00296">
    <property type="entry name" value="Bac_luciferase"/>
    <property type="match status" value="1"/>
</dbReference>
<evidence type="ECO:0000313" key="4">
    <source>
        <dbReference type="Proteomes" id="UP000466535"/>
    </source>
</evidence>
<comment type="caution">
    <text evidence="3">The sequence shown here is derived from an EMBL/GenBank/DDBJ whole genome shotgun (WGS) entry which is preliminary data.</text>
</comment>
<dbReference type="InterPro" id="IPR011251">
    <property type="entry name" value="Luciferase-like_dom"/>
</dbReference>
<keyword evidence="1" id="KW-0560">Oxidoreductase</keyword>
<organism evidence="3 4">
    <name type="scientific">Halovenus carboxidivorans</name>
    <dbReference type="NCBI Taxonomy" id="2692199"/>
    <lineage>
        <taxon>Archaea</taxon>
        <taxon>Methanobacteriati</taxon>
        <taxon>Methanobacteriota</taxon>
        <taxon>Stenosarchaea group</taxon>
        <taxon>Halobacteria</taxon>
        <taxon>Halobacteriales</taxon>
        <taxon>Haloarculaceae</taxon>
        <taxon>Halovenus</taxon>
    </lineage>
</organism>
<sequence length="323" mass="34689">MPTGILFPNDEPDLASFAERVESLGYRSLWTGELWTRDAFVALTRAAEVTSDIDLGTAIANVYGRTPATLAQAAATLDRVSDGRARLGLGTSTRKAVEDLHGMEFDNPARRLHETAELAGEFLNGSGRVSYDGDVFEVADFPALGADVPVYTAALGPATRRATGRVADGWLPHNIPFSRLSVAFETVAETARQRDRDPDEITVAPYIPAAVSDDPERAREAIRGHVAYYVGSGEGYRRAVARQFPDAAEAVADAWAAGERERARAEVTDEMVADLGVAGTPSEANEQFDRLASMDVIDDPLVVIPNGTAQEIKTQTIEALSPS</sequence>